<reference evidence="4" key="1">
    <citation type="submission" date="2017-02" db="EMBL/GenBank/DDBJ databases">
        <authorList>
            <person name="Varghese N."/>
            <person name="Submissions S."/>
        </authorList>
    </citation>
    <scope>NUCLEOTIDE SEQUENCE [LARGE SCALE GENOMIC DNA]</scope>
    <source>
        <strain evidence="4">ATCC 700200</strain>
    </source>
</reference>
<keyword evidence="2" id="KW-0472">Membrane</keyword>
<keyword evidence="4" id="KW-1185">Reference proteome</keyword>
<dbReference type="Proteomes" id="UP000190774">
    <property type="component" value="Unassembled WGS sequence"/>
</dbReference>
<gene>
    <name evidence="3" type="ORF">SAMN02745166_04857</name>
</gene>
<evidence type="ECO:0000256" key="1">
    <source>
        <dbReference type="SAM" id="MobiDB-lite"/>
    </source>
</evidence>
<keyword evidence="2" id="KW-0812">Transmembrane</keyword>
<feature type="transmembrane region" description="Helical" evidence="2">
    <location>
        <begin position="57"/>
        <end position="76"/>
    </location>
</feature>
<feature type="compositionally biased region" description="Polar residues" evidence="1">
    <location>
        <begin position="170"/>
        <end position="186"/>
    </location>
</feature>
<evidence type="ECO:0000313" key="4">
    <source>
        <dbReference type="Proteomes" id="UP000190774"/>
    </source>
</evidence>
<feature type="region of interest" description="Disordered" evidence="1">
    <location>
        <begin position="129"/>
        <end position="203"/>
    </location>
</feature>
<feature type="transmembrane region" description="Helical" evidence="2">
    <location>
        <begin position="29"/>
        <end position="45"/>
    </location>
</feature>
<proteinExistence type="predicted"/>
<feature type="compositionally biased region" description="Low complexity" evidence="1">
    <location>
        <begin position="188"/>
        <end position="203"/>
    </location>
</feature>
<protein>
    <submittedName>
        <fullName evidence="3">Uncharacterized protein</fullName>
    </submittedName>
</protein>
<evidence type="ECO:0000313" key="3">
    <source>
        <dbReference type="EMBL" id="SKB08048.1"/>
    </source>
</evidence>
<sequence>MTTQPWYKILALALFWDFASHGEQARLEVFLPVLLLILLLDARIIKSENQSVARSWSAWPLFASLAVLAVGFTYLASGKAGSQHQASAGCSYQGCGGSLDADAANMGGAGCQCRSKAKAPSQVNYVPVQRPPTPQGSFPQKRTFNGVPSRPPGITAQPPGGKPLMGPPVNRTQTATPASPVSQPAQVPSATTTPSLAAPAAQK</sequence>
<name>A0A1T4Z2J6_9BACT</name>
<dbReference type="AlphaFoldDB" id="A0A1T4Z2J6"/>
<dbReference type="EMBL" id="FUYE01000025">
    <property type="protein sequence ID" value="SKB08048.1"/>
    <property type="molecule type" value="Genomic_DNA"/>
</dbReference>
<evidence type="ECO:0000256" key="2">
    <source>
        <dbReference type="SAM" id="Phobius"/>
    </source>
</evidence>
<keyword evidence="2" id="KW-1133">Transmembrane helix</keyword>
<organism evidence="3 4">
    <name type="scientific">Prosthecobacter debontii</name>
    <dbReference type="NCBI Taxonomy" id="48467"/>
    <lineage>
        <taxon>Bacteria</taxon>
        <taxon>Pseudomonadati</taxon>
        <taxon>Verrucomicrobiota</taxon>
        <taxon>Verrucomicrobiia</taxon>
        <taxon>Verrucomicrobiales</taxon>
        <taxon>Verrucomicrobiaceae</taxon>
        <taxon>Prosthecobacter</taxon>
    </lineage>
</organism>
<accession>A0A1T4Z2J6</accession>